<gene>
    <name evidence="2" type="ORF">L873DRAFT_1088253</name>
</gene>
<keyword evidence="1" id="KW-1133">Transmembrane helix</keyword>
<proteinExistence type="predicted"/>
<protein>
    <submittedName>
        <fullName evidence="2">Uncharacterized protein</fullName>
    </submittedName>
</protein>
<feature type="transmembrane region" description="Helical" evidence="1">
    <location>
        <begin position="25"/>
        <end position="48"/>
    </location>
</feature>
<keyword evidence="1" id="KW-0472">Membrane</keyword>
<keyword evidence="3" id="KW-1185">Reference proteome</keyword>
<accession>A0A3N4JHP2</accession>
<organism evidence="2 3">
    <name type="scientific">Choiromyces venosus 120613-1</name>
    <dbReference type="NCBI Taxonomy" id="1336337"/>
    <lineage>
        <taxon>Eukaryota</taxon>
        <taxon>Fungi</taxon>
        <taxon>Dikarya</taxon>
        <taxon>Ascomycota</taxon>
        <taxon>Pezizomycotina</taxon>
        <taxon>Pezizomycetes</taxon>
        <taxon>Pezizales</taxon>
        <taxon>Tuberaceae</taxon>
        <taxon>Choiromyces</taxon>
    </lineage>
</organism>
<name>A0A3N4JHP2_9PEZI</name>
<evidence type="ECO:0000313" key="2">
    <source>
        <dbReference type="EMBL" id="RPA97792.1"/>
    </source>
</evidence>
<dbReference type="AlphaFoldDB" id="A0A3N4JHP2"/>
<evidence type="ECO:0000313" key="3">
    <source>
        <dbReference type="Proteomes" id="UP000276215"/>
    </source>
</evidence>
<sequence>MIYFEHCIHFTIIAVSGTRYKLFQVVLSTFQSCLCLLKLFAQMSFLLLQLRAYFLMFR</sequence>
<reference evidence="2 3" key="1">
    <citation type="journal article" date="2018" name="Nat. Ecol. Evol.">
        <title>Pezizomycetes genomes reveal the molecular basis of ectomycorrhizal truffle lifestyle.</title>
        <authorList>
            <person name="Murat C."/>
            <person name="Payen T."/>
            <person name="Noel B."/>
            <person name="Kuo A."/>
            <person name="Morin E."/>
            <person name="Chen J."/>
            <person name="Kohler A."/>
            <person name="Krizsan K."/>
            <person name="Balestrini R."/>
            <person name="Da Silva C."/>
            <person name="Montanini B."/>
            <person name="Hainaut M."/>
            <person name="Levati E."/>
            <person name="Barry K.W."/>
            <person name="Belfiori B."/>
            <person name="Cichocki N."/>
            <person name="Clum A."/>
            <person name="Dockter R.B."/>
            <person name="Fauchery L."/>
            <person name="Guy J."/>
            <person name="Iotti M."/>
            <person name="Le Tacon F."/>
            <person name="Lindquist E.A."/>
            <person name="Lipzen A."/>
            <person name="Malagnac F."/>
            <person name="Mello A."/>
            <person name="Molinier V."/>
            <person name="Miyauchi S."/>
            <person name="Poulain J."/>
            <person name="Riccioni C."/>
            <person name="Rubini A."/>
            <person name="Sitrit Y."/>
            <person name="Splivallo R."/>
            <person name="Traeger S."/>
            <person name="Wang M."/>
            <person name="Zifcakova L."/>
            <person name="Wipf D."/>
            <person name="Zambonelli A."/>
            <person name="Paolocci F."/>
            <person name="Nowrousian M."/>
            <person name="Ottonello S."/>
            <person name="Baldrian P."/>
            <person name="Spatafora J.W."/>
            <person name="Henrissat B."/>
            <person name="Nagy L.G."/>
            <person name="Aury J.M."/>
            <person name="Wincker P."/>
            <person name="Grigoriev I.V."/>
            <person name="Bonfante P."/>
            <person name="Martin F.M."/>
        </authorList>
    </citation>
    <scope>NUCLEOTIDE SEQUENCE [LARGE SCALE GENOMIC DNA]</scope>
    <source>
        <strain evidence="2 3">120613-1</strain>
    </source>
</reference>
<dbReference type="EMBL" id="ML120401">
    <property type="protein sequence ID" value="RPA97792.1"/>
    <property type="molecule type" value="Genomic_DNA"/>
</dbReference>
<dbReference type="Proteomes" id="UP000276215">
    <property type="component" value="Unassembled WGS sequence"/>
</dbReference>
<keyword evidence="1" id="KW-0812">Transmembrane</keyword>
<evidence type="ECO:0000256" key="1">
    <source>
        <dbReference type="SAM" id="Phobius"/>
    </source>
</evidence>